<comment type="caution">
    <text evidence="5">The sequence shown here is derived from an EMBL/GenBank/DDBJ whole genome shotgun (WGS) entry which is preliminary data.</text>
</comment>
<dbReference type="GO" id="GO:0003743">
    <property type="term" value="F:translation initiation factor activity"/>
    <property type="evidence" value="ECO:0007669"/>
    <property type="project" value="UniProtKB-KW"/>
</dbReference>
<comment type="similarity">
    <text evidence="1">Belongs to the IF-3 family.</text>
</comment>
<dbReference type="EMBL" id="MSZU01000076">
    <property type="protein sequence ID" value="OMP87977.1"/>
    <property type="molecule type" value="Genomic_DNA"/>
</dbReference>
<feature type="compositionally biased region" description="Basic and acidic residues" evidence="4">
    <location>
        <begin position="305"/>
        <end position="325"/>
    </location>
</feature>
<evidence type="ECO:0000313" key="5">
    <source>
        <dbReference type="EMBL" id="OMP87977.1"/>
    </source>
</evidence>
<dbReference type="Gene3D" id="3.30.110.10">
    <property type="entry name" value="Translation initiation factor 3 (IF-3), C-terminal domain"/>
    <property type="match status" value="1"/>
</dbReference>
<organism evidence="5 6">
    <name type="scientific">Diplodia seriata</name>
    <dbReference type="NCBI Taxonomy" id="420778"/>
    <lineage>
        <taxon>Eukaryota</taxon>
        <taxon>Fungi</taxon>
        <taxon>Dikarya</taxon>
        <taxon>Ascomycota</taxon>
        <taxon>Pezizomycotina</taxon>
        <taxon>Dothideomycetes</taxon>
        <taxon>Dothideomycetes incertae sedis</taxon>
        <taxon>Botryosphaeriales</taxon>
        <taxon>Botryosphaeriaceae</taxon>
        <taxon>Diplodia</taxon>
    </lineage>
</organism>
<dbReference type="PANTHER" id="PTHR10938:SF0">
    <property type="entry name" value="TRANSLATION INITIATION FACTOR IF-3, MITOCHONDRIAL"/>
    <property type="match status" value="1"/>
</dbReference>
<dbReference type="GO" id="GO:0005739">
    <property type="term" value="C:mitochondrion"/>
    <property type="evidence" value="ECO:0007669"/>
    <property type="project" value="TreeGrafter"/>
</dbReference>
<protein>
    <submittedName>
        <fullName evidence="5">Putative translation initiation factor, mitochondrial</fullName>
    </submittedName>
</protein>
<dbReference type="PANTHER" id="PTHR10938">
    <property type="entry name" value="TRANSLATION INITIATION FACTOR IF-3"/>
    <property type="match status" value="1"/>
</dbReference>
<dbReference type="GO" id="GO:0043022">
    <property type="term" value="F:ribosome binding"/>
    <property type="evidence" value="ECO:0007669"/>
    <property type="project" value="TreeGrafter"/>
</dbReference>
<dbReference type="AlphaFoldDB" id="A0A1S8BKF0"/>
<keyword evidence="2 5" id="KW-0396">Initiation factor</keyword>
<accession>A0A1S8BKF0</accession>
<name>A0A1S8BKF0_9PEZI</name>
<dbReference type="Proteomes" id="UP000190776">
    <property type="component" value="Unassembled WGS sequence"/>
</dbReference>
<evidence type="ECO:0000256" key="3">
    <source>
        <dbReference type="ARBA" id="ARBA00022917"/>
    </source>
</evidence>
<dbReference type="InterPro" id="IPR036788">
    <property type="entry name" value="T_IF-3_C_sf"/>
</dbReference>
<keyword evidence="3" id="KW-0648">Protein biosynthesis</keyword>
<evidence type="ECO:0000313" key="6">
    <source>
        <dbReference type="Proteomes" id="UP000190776"/>
    </source>
</evidence>
<dbReference type="OrthoDB" id="21573at2759"/>
<gene>
    <name evidence="5" type="ORF">BK809_0008071</name>
</gene>
<evidence type="ECO:0000256" key="1">
    <source>
        <dbReference type="ARBA" id="ARBA00005439"/>
    </source>
</evidence>
<dbReference type="GO" id="GO:0032790">
    <property type="term" value="P:ribosome disassembly"/>
    <property type="evidence" value="ECO:0007669"/>
    <property type="project" value="TreeGrafter"/>
</dbReference>
<proteinExistence type="inferred from homology"/>
<feature type="compositionally biased region" description="Basic and acidic residues" evidence="4">
    <location>
        <begin position="279"/>
        <end position="289"/>
    </location>
</feature>
<dbReference type="InterPro" id="IPR001288">
    <property type="entry name" value="Translation_initiation_fac_3"/>
</dbReference>
<evidence type="ECO:0000256" key="4">
    <source>
        <dbReference type="SAM" id="MobiDB-lite"/>
    </source>
</evidence>
<sequence length="376" mass="42450">MARARHISATAQALFRVFIQPTIAVAPTTTPRAASSLLRPSAAPAIFIPALSPHSQRRTAAKYRPPVERTTPYDEEIASIYVNVVDEEGVFRPGERLTHVLAAMDRVTNHLVQLSPPLEGSEHPFPVCKVVSKSALREEERAKARLRTRKTIDDLTKTIELNWAVSANDLQHWLKRLKEFLEEGRRVEVVMGPKKRGRKATPEEAEHVLQSVKETVAEVAGAKERTAPEGELGAIMTLFYDGPKEGLKERQKQIQEEKQKQKQMLEEKELERLKRKQKQIQEDGQEKPAESATGQQNQPKVSRWKIKEEERRKQAEIEKAEEAEAEKVRLQREAMQQQREALGGGYGQGGYGQGGYGQNGYVPGYAGFGRRQMYGR</sequence>
<dbReference type="STRING" id="420778.A0A1S8BKF0"/>
<evidence type="ECO:0000256" key="2">
    <source>
        <dbReference type="ARBA" id="ARBA00022540"/>
    </source>
</evidence>
<reference evidence="5 6" key="1">
    <citation type="submission" date="2017-01" db="EMBL/GenBank/DDBJ databases">
        <title>Draft genome sequence of Diplodia seriata F98.1, a fungal species involved in grapevine trunk diseases.</title>
        <authorList>
            <person name="Robert-Siegwald G."/>
            <person name="Vallet J."/>
            <person name="Abou-Mansour E."/>
            <person name="Xu J."/>
            <person name="Rey P."/>
            <person name="Bertsch C."/>
            <person name="Rego C."/>
            <person name="Larignon P."/>
            <person name="Fontaine F."/>
            <person name="Lebrun M.-H."/>
        </authorList>
    </citation>
    <scope>NUCLEOTIDE SEQUENCE [LARGE SCALE GENOMIC DNA]</scope>
    <source>
        <strain evidence="5 6">F98.1</strain>
    </source>
</reference>
<dbReference type="GO" id="GO:0070124">
    <property type="term" value="P:mitochondrial translational initiation"/>
    <property type="evidence" value="ECO:0007669"/>
    <property type="project" value="TreeGrafter"/>
</dbReference>
<feature type="region of interest" description="Disordered" evidence="4">
    <location>
        <begin position="271"/>
        <end position="325"/>
    </location>
</feature>
<dbReference type="SUPFAM" id="SSF55200">
    <property type="entry name" value="Translation initiation factor IF3, C-terminal domain"/>
    <property type="match status" value="1"/>
</dbReference>